<name>A0A2L2XDT1_9FIRM</name>
<dbReference type="AlphaFoldDB" id="A0A2L2XDT1"/>
<accession>A0A2L2XDT1</accession>
<comment type="caution">
    <text evidence="2">The sequence shown here is derived from an EMBL/GenBank/DDBJ whole genome shotgun (WGS) entry which is preliminary data.</text>
</comment>
<keyword evidence="3" id="KW-1185">Reference proteome</keyword>
<evidence type="ECO:0000313" key="2">
    <source>
        <dbReference type="EMBL" id="GBF34519.1"/>
    </source>
</evidence>
<dbReference type="Proteomes" id="UP000239549">
    <property type="component" value="Unassembled WGS sequence"/>
</dbReference>
<keyword evidence="1" id="KW-0812">Transmembrane</keyword>
<dbReference type="EMBL" id="BFAV01000141">
    <property type="protein sequence ID" value="GBF34519.1"/>
    <property type="molecule type" value="Genomic_DNA"/>
</dbReference>
<keyword evidence="1" id="KW-1133">Transmembrane helix</keyword>
<organism evidence="2 3">
    <name type="scientific">Desulfocucumis palustris</name>
    <dbReference type="NCBI Taxonomy" id="1898651"/>
    <lineage>
        <taxon>Bacteria</taxon>
        <taxon>Bacillati</taxon>
        <taxon>Bacillota</taxon>
        <taxon>Clostridia</taxon>
        <taxon>Eubacteriales</taxon>
        <taxon>Desulfocucumaceae</taxon>
        <taxon>Desulfocucumis</taxon>
    </lineage>
</organism>
<keyword evidence="1" id="KW-0472">Membrane</keyword>
<evidence type="ECO:0000256" key="1">
    <source>
        <dbReference type="SAM" id="Phobius"/>
    </source>
</evidence>
<sequence>MGYGFGGYGGGSFIIFLILILLVFSMPFGGYYGADQK</sequence>
<gene>
    <name evidence="2" type="ORF">DCCM_3637</name>
</gene>
<evidence type="ECO:0000313" key="3">
    <source>
        <dbReference type="Proteomes" id="UP000239549"/>
    </source>
</evidence>
<reference evidence="3" key="1">
    <citation type="submission" date="2018-02" db="EMBL/GenBank/DDBJ databases">
        <title>Genome sequence of Desulfocucumis palustris strain NAW-5.</title>
        <authorList>
            <person name="Watanabe M."/>
            <person name="Kojima H."/>
            <person name="Fukui M."/>
        </authorList>
    </citation>
    <scope>NUCLEOTIDE SEQUENCE [LARGE SCALE GENOMIC DNA]</scope>
    <source>
        <strain evidence="3">NAW-5</strain>
    </source>
</reference>
<proteinExistence type="predicted"/>
<protein>
    <submittedName>
        <fullName evidence="2">Uncharacterized protein</fullName>
    </submittedName>
</protein>
<feature type="transmembrane region" description="Helical" evidence="1">
    <location>
        <begin position="12"/>
        <end position="34"/>
    </location>
</feature>